<keyword evidence="9" id="KW-0446">Lipid-binding</keyword>
<evidence type="ECO:0000313" key="15">
    <source>
        <dbReference type="EMBL" id="KAJ8298082.1"/>
    </source>
</evidence>
<feature type="compositionally biased region" description="Low complexity" evidence="13">
    <location>
        <begin position="219"/>
        <end position="229"/>
    </location>
</feature>
<evidence type="ECO:0000256" key="9">
    <source>
        <dbReference type="ARBA" id="ARBA00023121"/>
    </source>
</evidence>
<evidence type="ECO:0000256" key="13">
    <source>
        <dbReference type="SAM" id="MobiDB-lite"/>
    </source>
</evidence>
<evidence type="ECO:0000313" key="16">
    <source>
        <dbReference type="Proteomes" id="UP001217089"/>
    </source>
</evidence>
<keyword evidence="7" id="KW-1000">Mitochondrion outer membrane</keyword>
<sequence>MFSQDRLDAMDTLRRYSDDYENNQRIIYCVLQEAFSVAKLAFRQFKMKVRANLAGTHIGPETLEEAVQDYINRNTDLYDLSGMVSDVIRALNRNPKIFLPPDTTYGIIQPFIREACKMAWSMSALAHPLDISVSTDAELFDDTKYRRSYDSEYTAPLVNHHIYPCLMQGARVLIKGECCTRRGASLGSQRRSRSPTRSLSPSRARSRSRSLSPRRARSRSPSPRRTASPYSQGVW</sequence>
<keyword evidence="8" id="KW-0175">Coiled coil</keyword>
<evidence type="ECO:0000256" key="12">
    <source>
        <dbReference type="ARBA" id="ARBA00032687"/>
    </source>
</evidence>
<evidence type="ECO:0000256" key="7">
    <source>
        <dbReference type="ARBA" id="ARBA00022787"/>
    </source>
</evidence>
<protein>
    <recommendedName>
        <fullName evidence="5">Mitochondria-eating protein</fullName>
    </recommendedName>
    <alternativeName>
        <fullName evidence="12">Spermatogenesis-associated protein 18</fullName>
    </alternativeName>
</protein>
<dbReference type="Pfam" id="PF16026">
    <property type="entry name" value="MIEAP"/>
    <property type="match status" value="1"/>
</dbReference>
<keyword evidence="6" id="KW-0963">Cytoplasm</keyword>
<dbReference type="PANTHER" id="PTHR21771:SF0">
    <property type="entry name" value="MITOCHONDRIA-EATING PROTEIN"/>
    <property type="match status" value="1"/>
</dbReference>
<dbReference type="Proteomes" id="UP001217089">
    <property type="component" value="Unassembled WGS sequence"/>
</dbReference>
<comment type="caution">
    <text evidence="15">The sequence shown here is derived from an EMBL/GenBank/DDBJ whole genome shotgun (WGS) entry which is preliminary data.</text>
</comment>
<evidence type="ECO:0000256" key="3">
    <source>
        <dbReference type="ARBA" id="ARBA00004496"/>
    </source>
</evidence>
<gene>
    <name evidence="15" type="ORF">KUTeg_024613</name>
</gene>
<feature type="domain" description="Mitochondria-eating protein C-terminal" evidence="14">
    <location>
        <begin position="2"/>
        <end position="180"/>
    </location>
</feature>
<comment type="similarity">
    <text evidence="4">Belongs to the MIEAP family.</text>
</comment>
<evidence type="ECO:0000256" key="4">
    <source>
        <dbReference type="ARBA" id="ARBA00008233"/>
    </source>
</evidence>
<evidence type="ECO:0000256" key="5">
    <source>
        <dbReference type="ARBA" id="ARBA00019863"/>
    </source>
</evidence>
<keyword evidence="10" id="KW-0496">Mitochondrion</keyword>
<accession>A0ABQ9E2H9</accession>
<keyword evidence="16" id="KW-1185">Reference proteome</keyword>
<dbReference type="InterPro" id="IPR031981">
    <property type="entry name" value="MIEAP_C"/>
</dbReference>
<comment type="subcellular location">
    <subcellularLocation>
        <location evidence="3">Cytoplasm</location>
    </subcellularLocation>
    <subcellularLocation>
        <location evidence="2">Mitochondrion matrix</location>
    </subcellularLocation>
    <subcellularLocation>
        <location evidence="1">Mitochondrion outer membrane</location>
    </subcellularLocation>
</comment>
<reference evidence="15 16" key="1">
    <citation type="submission" date="2022-12" db="EMBL/GenBank/DDBJ databases">
        <title>Chromosome-level genome of Tegillarca granosa.</title>
        <authorList>
            <person name="Kim J."/>
        </authorList>
    </citation>
    <scope>NUCLEOTIDE SEQUENCE [LARGE SCALE GENOMIC DNA]</scope>
    <source>
        <strain evidence="15">Teg-2019</strain>
        <tissue evidence="15">Adductor muscle</tissue>
    </source>
</reference>
<evidence type="ECO:0000256" key="2">
    <source>
        <dbReference type="ARBA" id="ARBA00004305"/>
    </source>
</evidence>
<feature type="region of interest" description="Disordered" evidence="13">
    <location>
        <begin position="184"/>
        <end position="235"/>
    </location>
</feature>
<dbReference type="EMBL" id="JARBDR010000923">
    <property type="protein sequence ID" value="KAJ8298082.1"/>
    <property type="molecule type" value="Genomic_DNA"/>
</dbReference>
<evidence type="ECO:0000256" key="1">
    <source>
        <dbReference type="ARBA" id="ARBA00004294"/>
    </source>
</evidence>
<dbReference type="PANTHER" id="PTHR21771">
    <property type="entry name" value="MITOCHONDRIA-EATING PROTEIN-RELATED"/>
    <property type="match status" value="1"/>
</dbReference>
<evidence type="ECO:0000256" key="11">
    <source>
        <dbReference type="ARBA" id="ARBA00023136"/>
    </source>
</evidence>
<name>A0ABQ9E2H9_TEGGR</name>
<keyword evidence="11" id="KW-0472">Membrane</keyword>
<evidence type="ECO:0000256" key="6">
    <source>
        <dbReference type="ARBA" id="ARBA00022490"/>
    </source>
</evidence>
<proteinExistence type="inferred from homology"/>
<evidence type="ECO:0000256" key="8">
    <source>
        <dbReference type="ARBA" id="ARBA00023054"/>
    </source>
</evidence>
<feature type="compositionally biased region" description="Basic residues" evidence="13">
    <location>
        <begin position="204"/>
        <end position="218"/>
    </location>
</feature>
<evidence type="ECO:0000256" key="10">
    <source>
        <dbReference type="ARBA" id="ARBA00023128"/>
    </source>
</evidence>
<evidence type="ECO:0000259" key="14">
    <source>
        <dbReference type="Pfam" id="PF16026"/>
    </source>
</evidence>
<dbReference type="InterPro" id="IPR026169">
    <property type="entry name" value="MIEAP"/>
</dbReference>
<organism evidence="15 16">
    <name type="scientific">Tegillarca granosa</name>
    <name type="common">Malaysian cockle</name>
    <name type="synonym">Anadara granosa</name>
    <dbReference type="NCBI Taxonomy" id="220873"/>
    <lineage>
        <taxon>Eukaryota</taxon>
        <taxon>Metazoa</taxon>
        <taxon>Spiralia</taxon>
        <taxon>Lophotrochozoa</taxon>
        <taxon>Mollusca</taxon>
        <taxon>Bivalvia</taxon>
        <taxon>Autobranchia</taxon>
        <taxon>Pteriomorphia</taxon>
        <taxon>Arcoida</taxon>
        <taxon>Arcoidea</taxon>
        <taxon>Arcidae</taxon>
        <taxon>Tegillarca</taxon>
    </lineage>
</organism>